<protein>
    <submittedName>
        <fullName evidence="1">Uncharacterized protein</fullName>
    </submittedName>
</protein>
<sequence length="54" mass="5982">MVQLTSSSLQFPVSRHVMELSPNIIKPGLHEYMTVELYVVVVASWKPFCSTGGS</sequence>
<proteinExistence type="predicted"/>
<gene>
    <name evidence="1" type="ORF">DPMN_050552</name>
</gene>
<dbReference type="EMBL" id="JAIWYP010000012">
    <property type="protein sequence ID" value="KAH3724729.1"/>
    <property type="molecule type" value="Genomic_DNA"/>
</dbReference>
<dbReference type="AlphaFoldDB" id="A0A9D4CGC2"/>
<reference evidence="1" key="2">
    <citation type="submission" date="2020-11" db="EMBL/GenBank/DDBJ databases">
        <authorList>
            <person name="McCartney M.A."/>
            <person name="Auch B."/>
            <person name="Kono T."/>
            <person name="Mallez S."/>
            <person name="Becker A."/>
            <person name="Gohl D.M."/>
            <person name="Silverstein K.A.T."/>
            <person name="Koren S."/>
            <person name="Bechman K.B."/>
            <person name="Herman A."/>
            <person name="Abrahante J.E."/>
            <person name="Garbe J."/>
        </authorList>
    </citation>
    <scope>NUCLEOTIDE SEQUENCE</scope>
    <source>
        <strain evidence="1">Duluth1</strain>
        <tissue evidence="1">Whole animal</tissue>
    </source>
</reference>
<organism evidence="1 2">
    <name type="scientific">Dreissena polymorpha</name>
    <name type="common">Zebra mussel</name>
    <name type="synonym">Mytilus polymorpha</name>
    <dbReference type="NCBI Taxonomy" id="45954"/>
    <lineage>
        <taxon>Eukaryota</taxon>
        <taxon>Metazoa</taxon>
        <taxon>Spiralia</taxon>
        <taxon>Lophotrochozoa</taxon>
        <taxon>Mollusca</taxon>
        <taxon>Bivalvia</taxon>
        <taxon>Autobranchia</taxon>
        <taxon>Heteroconchia</taxon>
        <taxon>Euheterodonta</taxon>
        <taxon>Imparidentia</taxon>
        <taxon>Neoheterodontei</taxon>
        <taxon>Myida</taxon>
        <taxon>Dreissenoidea</taxon>
        <taxon>Dreissenidae</taxon>
        <taxon>Dreissena</taxon>
    </lineage>
</organism>
<keyword evidence="2" id="KW-1185">Reference proteome</keyword>
<evidence type="ECO:0000313" key="2">
    <source>
        <dbReference type="Proteomes" id="UP000828390"/>
    </source>
</evidence>
<accession>A0A9D4CGC2</accession>
<dbReference type="Proteomes" id="UP000828390">
    <property type="component" value="Unassembled WGS sequence"/>
</dbReference>
<reference evidence="1" key="1">
    <citation type="journal article" date="2019" name="bioRxiv">
        <title>The Genome of the Zebra Mussel, Dreissena polymorpha: A Resource for Invasive Species Research.</title>
        <authorList>
            <person name="McCartney M.A."/>
            <person name="Auch B."/>
            <person name="Kono T."/>
            <person name="Mallez S."/>
            <person name="Zhang Y."/>
            <person name="Obille A."/>
            <person name="Becker A."/>
            <person name="Abrahante J.E."/>
            <person name="Garbe J."/>
            <person name="Badalamenti J.P."/>
            <person name="Herman A."/>
            <person name="Mangelson H."/>
            <person name="Liachko I."/>
            <person name="Sullivan S."/>
            <person name="Sone E.D."/>
            <person name="Koren S."/>
            <person name="Silverstein K.A.T."/>
            <person name="Beckman K.B."/>
            <person name="Gohl D.M."/>
        </authorList>
    </citation>
    <scope>NUCLEOTIDE SEQUENCE</scope>
    <source>
        <strain evidence="1">Duluth1</strain>
        <tissue evidence="1">Whole animal</tissue>
    </source>
</reference>
<evidence type="ECO:0000313" key="1">
    <source>
        <dbReference type="EMBL" id="KAH3724729.1"/>
    </source>
</evidence>
<name>A0A9D4CGC2_DREPO</name>
<comment type="caution">
    <text evidence="1">The sequence shown here is derived from an EMBL/GenBank/DDBJ whole genome shotgun (WGS) entry which is preliminary data.</text>
</comment>